<proteinExistence type="predicted"/>
<gene>
    <name evidence="1" type="ORF">KEC16_01475</name>
</gene>
<dbReference type="RefSeq" id="WP_211545879.1">
    <property type="nucleotide sequence ID" value="NZ_JAGTUF010000001.1"/>
</dbReference>
<reference evidence="1 2" key="1">
    <citation type="submission" date="2021-04" db="EMBL/GenBank/DDBJ databases">
        <title>Magnetospirillum sulfuroxidans sp. nov., a facultative chemolithoautotrophic sulfur-oxidizing alphaproteobacterium isolated from freshwater sediment and proposals for Paramagetospirillum gen. nov., and Magnetospirillaceae fam. nov.</title>
        <authorList>
            <person name="Koziaeva V."/>
            <person name="Geelhoed J.S."/>
            <person name="Sorokin D.Y."/>
            <person name="Grouzdev D.S."/>
        </authorList>
    </citation>
    <scope>NUCLEOTIDE SEQUENCE [LARGE SCALE GENOMIC DNA]</scope>
    <source>
        <strain evidence="1 2">J10</strain>
    </source>
</reference>
<evidence type="ECO:0000313" key="2">
    <source>
        <dbReference type="Proteomes" id="UP000680714"/>
    </source>
</evidence>
<keyword evidence="2" id="KW-1185">Reference proteome</keyword>
<sequence length="136" mass="14430">MAGGTAPVILVHDLEHARAAVAAAGSKRLILLSPPGAAGLQGPHWWLRLLARLRDEFPHADIVGALDCADCPGWALAALRSGVERIVLSGDGPAHWAVRQAAEQKGAWGEGRWGCDTLDLLGARDPGKTCQEFLQR</sequence>
<protein>
    <submittedName>
        <fullName evidence="1">Uncharacterized protein</fullName>
    </submittedName>
</protein>
<dbReference type="Proteomes" id="UP000680714">
    <property type="component" value="Unassembled WGS sequence"/>
</dbReference>
<evidence type="ECO:0000313" key="1">
    <source>
        <dbReference type="EMBL" id="MBR9970381.1"/>
    </source>
</evidence>
<organism evidence="1 2">
    <name type="scientific">Magnetospirillum sulfuroxidans</name>
    <dbReference type="NCBI Taxonomy" id="611300"/>
    <lineage>
        <taxon>Bacteria</taxon>
        <taxon>Pseudomonadati</taxon>
        <taxon>Pseudomonadota</taxon>
        <taxon>Alphaproteobacteria</taxon>
        <taxon>Rhodospirillales</taxon>
        <taxon>Rhodospirillaceae</taxon>
        <taxon>Magnetospirillum</taxon>
    </lineage>
</organism>
<comment type="caution">
    <text evidence="1">The sequence shown here is derived from an EMBL/GenBank/DDBJ whole genome shotgun (WGS) entry which is preliminary data.</text>
</comment>
<dbReference type="EMBL" id="JAGTUF010000001">
    <property type="protein sequence ID" value="MBR9970381.1"/>
    <property type="molecule type" value="Genomic_DNA"/>
</dbReference>
<name>A0ABS5I801_9PROT</name>
<accession>A0ABS5I801</accession>